<dbReference type="OrthoDB" id="10256233at2759"/>
<gene>
    <name evidence="13" type="ORF">KFL_001290030</name>
</gene>
<dbReference type="PROSITE" id="PS51192">
    <property type="entry name" value="HELICASE_ATP_BIND_1"/>
    <property type="match status" value="1"/>
</dbReference>
<dbReference type="Proteomes" id="UP000054558">
    <property type="component" value="Unassembled WGS sequence"/>
</dbReference>
<dbReference type="PROSITE" id="PS51195">
    <property type="entry name" value="Q_MOTIF"/>
    <property type="match status" value="1"/>
</dbReference>
<comment type="function">
    <text evidence="7">RNA helicase.</text>
</comment>
<feature type="compositionally biased region" description="Basic and acidic residues" evidence="8">
    <location>
        <begin position="106"/>
        <end position="127"/>
    </location>
</feature>
<dbReference type="GO" id="GO:0016787">
    <property type="term" value="F:hydrolase activity"/>
    <property type="evidence" value="ECO:0007669"/>
    <property type="project" value="UniProtKB-KW"/>
</dbReference>
<dbReference type="InterPro" id="IPR044742">
    <property type="entry name" value="DEAD/DEAH_RhlB"/>
</dbReference>
<evidence type="ECO:0000256" key="1">
    <source>
        <dbReference type="ARBA" id="ARBA00022741"/>
    </source>
</evidence>
<dbReference type="InterPro" id="IPR014001">
    <property type="entry name" value="Helicase_ATP-bd"/>
</dbReference>
<feature type="domain" description="Helicase C-terminal" evidence="11">
    <location>
        <begin position="552"/>
        <end position="703"/>
    </location>
</feature>
<feature type="short sequence motif" description="Q motif" evidence="6">
    <location>
        <begin position="156"/>
        <end position="184"/>
    </location>
</feature>
<dbReference type="InterPro" id="IPR011545">
    <property type="entry name" value="DEAD/DEAH_box_helicase_dom"/>
</dbReference>
<evidence type="ECO:0000256" key="6">
    <source>
        <dbReference type="PROSITE-ProRule" id="PRU00552"/>
    </source>
</evidence>
<dbReference type="InterPro" id="IPR001650">
    <property type="entry name" value="Helicase_C-like"/>
</dbReference>
<dbReference type="AlphaFoldDB" id="A0A1Y1HXM5"/>
<dbReference type="PANTHER" id="PTHR24031">
    <property type="entry name" value="RNA HELICASE"/>
    <property type="match status" value="1"/>
</dbReference>
<evidence type="ECO:0000256" key="9">
    <source>
        <dbReference type="SAM" id="SignalP"/>
    </source>
</evidence>
<evidence type="ECO:0000259" key="11">
    <source>
        <dbReference type="PROSITE" id="PS51194"/>
    </source>
</evidence>
<keyword evidence="4 7" id="KW-0067">ATP-binding</keyword>
<feature type="compositionally biased region" description="Basic and acidic residues" evidence="8">
    <location>
        <begin position="401"/>
        <end position="416"/>
    </location>
</feature>
<keyword evidence="9" id="KW-0732">Signal</keyword>
<evidence type="ECO:0000256" key="8">
    <source>
        <dbReference type="SAM" id="MobiDB-lite"/>
    </source>
</evidence>
<feature type="signal peptide" evidence="9">
    <location>
        <begin position="1"/>
        <end position="19"/>
    </location>
</feature>
<sequence>MFRCSIMALSKVLLRGAPAASVPLVLSQHLSECRILTKAHSCLLFRSCNAELTLGDRQLCNFTFLGPYLRTQHSANDHCSAHFAEPRRGISCRSGVAQAGAPAGESRAESAARRDSRKHPLDKDDISTHPGSSATSAPDVTVIAKGDHLFFSESATSWESLGINPTVGEALQGAGFERPSRVQEAAIPKILEGRDVVVAAETGSGKTHTYLAPLIQVLLDGRQSGPAPSPATLTPATVASALAEGQEVRLPLWAQEESHRASAFVLVLCPNATLCQQVADMAHALKDPEGGSLLKIAVVAGGQQPPAFTPDIVVATPGGLLNMLYAFDRKRRRRTAFARDVRYVVVDEADMLLSGGFARDVAQLLLIFRQAEKDLSRRLETEPTAEAESHSPTGEDSEGASETRNERSWVEERGEEGAAESSAGGAEWEEDEREDRRRAQEGGIWDDDVLAAEGGPSVASRGGPAGASSARRRERRRKVWVRSKQFIFVAATLPDSGKMSVGAMLRKQFPEAAYVRGGLLHQHNPRLQLAWAEIGRENRVAALMEAVAGPDWQEGRLRPLEERTLVFANSTDAAKAVSKLLTSQGLSPLKYHSGQTPTDKAAAIRRFSEQGGVLVCTDAAARGLDVPDVGHVIQAEFATSAIDFLHRIGRSARAGRAGRVTSFFTEDRRDLVEAVREAVEAQEPVEGAFSRKRSFRKKFKKYGVGRQGIPNQSVGRRTVGEDEMQRAQQRF</sequence>
<feature type="region of interest" description="Disordered" evidence="8">
    <location>
        <begin position="100"/>
        <end position="139"/>
    </location>
</feature>
<dbReference type="CDD" id="cd00268">
    <property type="entry name" value="DEADc"/>
    <property type="match status" value="1"/>
</dbReference>
<feature type="compositionally biased region" description="Polar residues" evidence="8">
    <location>
        <begin position="129"/>
        <end position="138"/>
    </location>
</feature>
<dbReference type="SUPFAM" id="SSF52540">
    <property type="entry name" value="P-loop containing nucleoside triphosphate hydrolases"/>
    <property type="match status" value="1"/>
</dbReference>
<organism evidence="13 14">
    <name type="scientific">Klebsormidium nitens</name>
    <name type="common">Green alga</name>
    <name type="synonym">Ulothrix nitens</name>
    <dbReference type="NCBI Taxonomy" id="105231"/>
    <lineage>
        <taxon>Eukaryota</taxon>
        <taxon>Viridiplantae</taxon>
        <taxon>Streptophyta</taxon>
        <taxon>Klebsormidiophyceae</taxon>
        <taxon>Klebsormidiales</taxon>
        <taxon>Klebsormidiaceae</taxon>
        <taxon>Klebsormidium</taxon>
    </lineage>
</organism>
<evidence type="ECO:0000313" key="14">
    <source>
        <dbReference type="Proteomes" id="UP000054558"/>
    </source>
</evidence>
<dbReference type="GO" id="GO:0005524">
    <property type="term" value="F:ATP binding"/>
    <property type="evidence" value="ECO:0007669"/>
    <property type="project" value="UniProtKB-UniRule"/>
</dbReference>
<comment type="domain">
    <text evidence="7">The Q motif is unique to and characteristic of the DEAD box family of RNA helicases and controls ATP binding and hydrolysis.</text>
</comment>
<dbReference type="Pfam" id="PF00270">
    <property type="entry name" value="DEAD"/>
    <property type="match status" value="1"/>
</dbReference>
<dbReference type="GO" id="GO:0003724">
    <property type="term" value="F:RNA helicase activity"/>
    <property type="evidence" value="ECO:0000318"/>
    <property type="project" value="GO_Central"/>
</dbReference>
<dbReference type="EMBL" id="DF237078">
    <property type="protein sequence ID" value="GAQ82913.1"/>
    <property type="molecule type" value="Genomic_DNA"/>
</dbReference>
<dbReference type="GO" id="GO:0003729">
    <property type="term" value="F:mRNA binding"/>
    <property type="evidence" value="ECO:0000318"/>
    <property type="project" value="GO_Central"/>
</dbReference>
<evidence type="ECO:0000256" key="4">
    <source>
        <dbReference type="ARBA" id="ARBA00022840"/>
    </source>
</evidence>
<dbReference type="EC" id="3.6.4.13" evidence="7"/>
<feature type="domain" description="Helicase ATP-binding" evidence="10">
    <location>
        <begin position="187"/>
        <end position="366"/>
    </location>
</feature>
<feature type="domain" description="DEAD-box RNA helicase Q" evidence="12">
    <location>
        <begin position="156"/>
        <end position="184"/>
    </location>
</feature>
<dbReference type="OMA" id="DFQQKGG"/>
<feature type="region of interest" description="Disordered" evidence="8">
    <location>
        <begin position="378"/>
        <end position="476"/>
    </location>
</feature>
<reference evidence="13 14" key="1">
    <citation type="journal article" date="2014" name="Nat. Commun.">
        <title>Klebsormidium flaccidum genome reveals primary factors for plant terrestrial adaptation.</title>
        <authorList>
            <person name="Hori K."/>
            <person name="Maruyama F."/>
            <person name="Fujisawa T."/>
            <person name="Togashi T."/>
            <person name="Yamamoto N."/>
            <person name="Seo M."/>
            <person name="Sato S."/>
            <person name="Yamada T."/>
            <person name="Mori H."/>
            <person name="Tajima N."/>
            <person name="Moriyama T."/>
            <person name="Ikeuchi M."/>
            <person name="Watanabe M."/>
            <person name="Wada H."/>
            <person name="Kobayashi K."/>
            <person name="Saito M."/>
            <person name="Masuda T."/>
            <person name="Sasaki-Sekimoto Y."/>
            <person name="Mashiguchi K."/>
            <person name="Awai K."/>
            <person name="Shimojima M."/>
            <person name="Masuda S."/>
            <person name="Iwai M."/>
            <person name="Nobusawa T."/>
            <person name="Narise T."/>
            <person name="Kondo S."/>
            <person name="Saito H."/>
            <person name="Sato R."/>
            <person name="Murakawa M."/>
            <person name="Ihara Y."/>
            <person name="Oshima-Yamada Y."/>
            <person name="Ohtaka K."/>
            <person name="Satoh M."/>
            <person name="Sonobe K."/>
            <person name="Ishii M."/>
            <person name="Ohtani R."/>
            <person name="Kanamori-Sato M."/>
            <person name="Honoki R."/>
            <person name="Miyazaki D."/>
            <person name="Mochizuki H."/>
            <person name="Umetsu J."/>
            <person name="Higashi K."/>
            <person name="Shibata D."/>
            <person name="Kamiya Y."/>
            <person name="Sato N."/>
            <person name="Nakamura Y."/>
            <person name="Tabata S."/>
            <person name="Ida S."/>
            <person name="Kurokawa K."/>
            <person name="Ohta H."/>
        </authorList>
    </citation>
    <scope>NUCLEOTIDE SEQUENCE [LARGE SCALE GENOMIC DNA]</scope>
    <source>
        <strain evidence="13 14">NIES-2285</strain>
    </source>
</reference>
<evidence type="ECO:0000256" key="5">
    <source>
        <dbReference type="ARBA" id="ARBA00022884"/>
    </source>
</evidence>
<evidence type="ECO:0000256" key="2">
    <source>
        <dbReference type="ARBA" id="ARBA00022801"/>
    </source>
</evidence>
<comment type="similarity">
    <text evidence="7">Belongs to the DEAD box helicase family.</text>
</comment>
<keyword evidence="1 7" id="KW-0547">Nucleotide-binding</keyword>
<dbReference type="Gene3D" id="3.40.50.300">
    <property type="entry name" value="P-loop containing nucleotide triphosphate hydrolases"/>
    <property type="match status" value="2"/>
</dbReference>
<dbReference type="STRING" id="105231.A0A1Y1HXM5"/>
<evidence type="ECO:0000259" key="10">
    <source>
        <dbReference type="PROSITE" id="PS51192"/>
    </source>
</evidence>
<evidence type="ECO:0000259" key="12">
    <source>
        <dbReference type="PROSITE" id="PS51195"/>
    </source>
</evidence>
<dbReference type="PROSITE" id="PS51194">
    <property type="entry name" value="HELICASE_CTER"/>
    <property type="match status" value="1"/>
</dbReference>
<evidence type="ECO:0000313" key="13">
    <source>
        <dbReference type="EMBL" id="GAQ82913.1"/>
    </source>
</evidence>
<evidence type="ECO:0000256" key="7">
    <source>
        <dbReference type="RuleBase" id="RU365068"/>
    </source>
</evidence>
<evidence type="ECO:0000256" key="3">
    <source>
        <dbReference type="ARBA" id="ARBA00022806"/>
    </source>
</evidence>
<proteinExistence type="inferred from homology"/>
<name>A0A1Y1HXM5_KLENI</name>
<keyword evidence="2 7" id="KW-0378">Hydrolase</keyword>
<keyword evidence="3 7" id="KW-0347">Helicase</keyword>
<keyword evidence="5 7" id="KW-0694">RNA-binding</keyword>
<dbReference type="SMART" id="SM00487">
    <property type="entry name" value="DEXDc"/>
    <property type="match status" value="1"/>
</dbReference>
<feature type="region of interest" description="Disordered" evidence="8">
    <location>
        <begin position="707"/>
        <end position="731"/>
    </location>
</feature>
<dbReference type="SMART" id="SM00490">
    <property type="entry name" value="HELICc"/>
    <property type="match status" value="1"/>
</dbReference>
<protein>
    <recommendedName>
        <fullName evidence="7">ATP-dependent RNA helicase</fullName>
        <ecNumber evidence="7">3.6.4.13</ecNumber>
    </recommendedName>
</protein>
<feature type="compositionally biased region" description="Low complexity" evidence="8">
    <location>
        <begin position="454"/>
        <end position="469"/>
    </location>
</feature>
<dbReference type="CDD" id="cd18787">
    <property type="entry name" value="SF2_C_DEAD"/>
    <property type="match status" value="1"/>
</dbReference>
<dbReference type="InterPro" id="IPR027417">
    <property type="entry name" value="P-loop_NTPase"/>
</dbReference>
<dbReference type="InterPro" id="IPR014014">
    <property type="entry name" value="RNA_helicase_DEAD_Q_motif"/>
</dbReference>
<dbReference type="Pfam" id="PF00271">
    <property type="entry name" value="Helicase_C"/>
    <property type="match status" value="1"/>
</dbReference>
<accession>A0A1Y1HXM5</accession>
<keyword evidence="14" id="KW-1185">Reference proteome</keyword>
<comment type="catalytic activity">
    <reaction evidence="7">
        <text>ATP + H2O = ADP + phosphate + H(+)</text>
        <dbReference type="Rhea" id="RHEA:13065"/>
        <dbReference type="ChEBI" id="CHEBI:15377"/>
        <dbReference type="ChEBI" id="CHEBI:15378"/>
        <dbReference type="ChEBI" id="CHEBI:30616"/>
        <dbReference type="ChEBI" id="CHEBI:43474"/>
        <dbReference type="ChEBI" id="CHEBI:456216"/>
        <dbReference type="EC" id="3.6.4.13"/>
    </reaction>
</comment>
<feature type="chain" id="PRO_5012959953" description="ATP-dependent RNA helicase" evidence="9">
    <location>
        <begin position="20"/>
        <end position="731"/>
    </location>
</feature>